<reference evidence="1 2" key="1">
    <citation type="submission" date="2019-12" db="EMBL/GenBank/DDBJ databases">
        <authorList>
            <person name="Woiski C."/>
        </authorList>
    </citation>
    <scope>NUCLEOTIDE SEQUENCE [LARGE SCALE GENOMIC DNA]</scope>
    <source>
        <strain evidence="1 2">BOE100</strain>
    </source>
</reference>
<evidence type="ECO:0000313" key="1">
    <source>
        <dbReference type="EMBL" id="KAF0255711.1"/>
    </source>
</evidence>
<evidence type="ECO:0000313" key="2">
    <source>
        <dbReference type="Proteomes" id="UP000442695"/>
    </source>
</evidence>
<dbReference type="EMBL" id="WOWR01000005">
    <property type="protein sequence ID" value="KAF0255711.1"/>
    <property type="molecule type" value="Genomic_DNA"/>
</dbReference>
<comment type="caution">
    <text evidence="1">The sequence shown here is derived from an EMBL/GenBank/DDBJ whole genome shotgun (WGS) entry which is preliminary data.</text>
</comment>
<proteinExistence type="predicted"/>
<protein>
    <submittedName>
        <fullName evidence="1">Uncharacterized protein</fullName>
    </submittedName>
</protein>
<sequence length="229" mass="24935">MSSLYDIATGSATLLRELGVYEVTKGVWAFTDVGRASQGYLHHSHKPVALVAYAVVDPIFAKGRFPGYALTDLVDKIPCLDGDEYAALSKVCGAPPPAYPSAKKRAEIFGNLAWEIVADYGLEPCFMEVEPFGDEGRHYAMRPRGYEPAGGTPIEADLKAMRSVYKGMTPLQQVMTLTLLHLYSQGPDKFYLTRGCPTKIPAADGVAILSEDGVALSKWGRLLSHYAGW</sequence>
<organism evidence="1 2">
    <name type="scientific">Pseudomonas putida</name>
    <name type="common">Arthrobacter siderocapsulatus</name>
    <dbReference type="NCBI Taxonomy" id="303"/>
    <lineage>
        <taxon>Bacteria</taxon>
        <taxon>Pseudomonadati</taxon>
        <taxon>Pseudomonadota</taxon>
        <taxon>Gammaproteobacteria</taxon>
        <taxon>Pseudomonadales</taxon>
        <taxon>Pseudomonadaceae</taxon>
        <taxon>Pseudomonas</taxon>
    </lineage>
</organism>
<name>A0A7V8EJ26_PSEPU</name>
<accession>A0A7V8EJ26</accession>
<dbReference type="Proteomes" id="UP000442695">
    <property type="component" value="Unassembled WGS sequence"/>
</dbReference>
<gene>
    <name evidence="1" type="ORF">GN299_06365</name>
</gene>
<dbReference type="RefSeq" id="WP_156858604.1">
    <property type="nucleotide sequence ID" value="NZ_WOWR01000005.1"/>
</dbReference>
<dbReference type="AlphaFoldDB" id="A0A7V8EJ26"/>